<name>A0AAV9B402_ACOGR</name>
<dbReference type="InterPro" id="IPR015915">
    <property type="entry name" value="Kelch-typ_b-propeller"/>
</dbReference>
<evidence type="ECO:0000313" key="4">
    <source>
        <dbReference type="Proteomes" id="UP001179952"/>
    </source>
</evidence>
<dbReference type="FunFam" id="2.120.10.80:FF:000059">
    <property type="entry name" value="F-box only protein 6"/>
    <property type="match status" value="1"/>
</dbReference>
<dbReference type="PANTHER" id="PTHR31672:SF12">
    <property type="entry name" value="F-BOX DOMAIN-CONTAINING PROTEIN"/>
    <property type="match status" value="1"/>
</dbReference>
<dbReference type="EMBL" id="JAUJYN010000005">
    <property type="protein sequence ID" value="KAK1271320.1"/>
    <property type="molecule type" value="Genomic_DNA"/>
</dbReference>
<evidence type="ECO:0000259" key="2">
    <source>
        <dbReference type="PROSITE" id="PS50181"/>
    </source>
</evidence>
<dbReference type="InterPro" id="IPR001810">
    <property type="entry name" value="F-box_dom"/>
</dbReference>
<evidence type="ECO:0000256" key="1">
    <source>
        <dbReference type="ARBA" id="ARBA00022737"/>
    </source>
</evidence>
<dbReference type="AlphaFoldDB" id="A0AAV9B402"/>
<dbReference type="Gene3D" id="2.120.10.80">
    <property type="entry name" value="Kelch-type beta propeller"/>
    <property type="match status" value="1"/>
</dbReference>
<keyword evidence="1" id="KW-0677">Repeat</keyword>
<dbReference type="SUPFAM" id="SSF81383">
    <property type="entry name" value="F-box domain"/>
    <property type="match status" value="1"/>
</dbReference>
<dbReference type="SMART" id="SM00256">
    <property type="entry name" value="FBOX"/>
    <property type="match status" value="1"/>
</dbReference>
<dbReference type="Gene3D" id="1.20.1280.50">
    <property type="match status" value="1"/>
</dbReference>
<reference evidence="3" key="1">
    <citation type="journal article" date="2023" name="Nat. Commun.">
        <title>Diploid and tetraploid genomes of Acorus and the evolution of monocots.</title>
        <authorList>
            <person name="Ma L."/>
            <person name="Liu K.W."/>
            <person name="Li Z."/>
            <person name="Hsiao Y.Y."/>
            <person name="Qi Y."/>
            <person name="Fu T."/>
            <person name="Tang G.D."/>
            <person name="Zhang D."/>
            <person name="Sun W.H."/>
            <person name="Liu D.K."/>
            <person name="Li Y."/>
            <person name="Chen G.Z."/>
            <person name="Liu X.D."/>
            <person name="Liao X.Y."/>
            <person name="Jiang Y.T."/>
            <person name="Yu X."/>
            <person name="Hao Y."/>
            <person name="Huang J."/>
            <person name="Zhao X.W."/>
            <person name="Ke S."/>
            <person name="Chen Y.Y."/>
            <person name="Wu W.L."/>
            <person name="Hsu J.L."/>
            <person name="Lin Y.F."/>
            <person name="Huang M.D."/>
            <person name="Li C.Y."/>
            <person name="Huang L."/>
            <person name="Wang Z.W."/>
            <person name="Zhao X."/>
            <person name="Zhong W.Y."/>
            <person name="Peng D.H."/>
            <person name="Ahmad S."/>
            <person name="Lan S."/>
            <person name="Zhang J.S."/>
            <person name="Tsai W.C."/>
            <person name="Van de Peer Y."/>
            <person name="Liu Z.J."/>
        </authorList>
    </citation>
    <scope>NUCLEOTIDE SEQUENCE</scope>
    <source>
        <strain evidence="3">SCP</strain>
    </source>
</reference>
<dbReference type="SUPFAM" id="SSF117281">
    <property type="entry name" value="Kelch motif"/>
    <property type="match status" value="1"/>
</dbReference>
<dbReference type="Pfam" id="PF00646">
    <property type="entry name" value="F-box"/>
    <property type="match status" value="1"/>
</dbReference>
<dbReference type="PANTHER" id="PTHR31672">
    <property type="entry name" value="BNACNNG10540D PROTEIN"/>
    <property type="match status" value="1"/>
</dbReference>
<dbReference type="Proteomes" id="UP001179952">
    <property type="component" value="Unassembled WGS sequence"/>
</dbReference>
<dbReference type="PROSITE" id="PS50181">
    <property type="entry name" value="FBOX"/>
    <property type="match status" value="1"/>
</dbReference>
<protein>
    <submittedName>
        <fullName evidence="3">F-box only protein 6</fullName>
    </submittedName>
</protein>
<comment type="caution">
    <text evidence="3">The sequence shown here is derived from an EMBL/GenBank/DDBJ whole genome shotgun (WGS) entry which is preliminary data.</text>
</comment>
<sequence length="439" mass="50663">MDGLTMLRQFVAQLQEFWELYGTLPYHHQQSWSLHGLDHTPSEDDLSIIASRSKYRHFKMIEANQSPPIKKPRREKNRETISSIESSTEAMEPHIWKELPEDLFEAVIARLPVTTVFRFRLVCRKWNSLLTSGSFRLAHRAHPWFYSVTHENENSGLMYDPSLKKWHHHSSIPSLPSKTIILPVASTGGLICFLDVGHRNFYVCNPLTQSFKELPSRSVRVWSRVAVGMTLNGTSYKILWLACNGDHEIYDSVVNRWTRPGNIPSTVKLPLSLNFRSQPITIESKLYFMRSNPDGLVDYDMLSNTWRQFVIPLPPHLTDHTLAESDGRLMLVGLLTKNAATCVGVWELQRMTLLWKEVDRMPNIWCLEFYGKHVRMTCLGNRGLIMLSLRSSQMSRLVTYDVSSREWHKVPGGRVREHGRTRQWITWGTAFHPCPAAVA</sequence>
<dbReference type="InterPro" id="IPR056592">
    <property type="entry name" value="Beta-prop_At3g26010-like"/>
</dbReference>
<dbReference type="InterPro" id="IPR050796">
    <property type="entry name" value="SCF_F-box_component"/>
</dbReference>
<dbReference type="FunFam" id="1.20.1280.50:FF:000008">
    <property type="entry name" value="F-box only protein 6"/>
    <property type="match status" value="1"/>
</dbReference>
<proteinExistence type="predicted"/>
<feature type="domain" description="F-box" evidence="2">
    <location>
        <begin position="93"/>
        <end position="141"/>
    </location>
</feature>
<keyword evidence="4" id="KW-1185">Reference proteome</keyword>
<dbReference type="Pfam" id="PF24750">
    <property type="entry name" value="b-prop_At3g26010-like"/>
    <property type="match status" value="1"/>
</dbReference>
<gene>
    <name evidence="3" type="ORF">QJS04_geneDACA012574</name>
</gene>
<accession>A0AAV9B402</accession>
<evidence type="ECO:0000313" key="3">
    <source>
        <dbReference type="EMBL" id="KAK1271320.1"/>
    </source>
</evidence>
<dbReference type="InterPro" id="IPR036047">
    <property type="entry name" value="F-box-like_dom_sf"/>
</dbReference>
<reference evidence="3" key="2">
    <citation type="submission" date="2023-06" db="EMBL/GenBank/DDBJ databases">
        <authorList>
            <person name="Ma L."/>
            <person name="Liu K.-W."/>
            <person name="Li Z."/>
            <person name="Hsiao Y.-Y."/>
            <person name="Qi Y."/>
            <person name="Fu T."/>
            <person name="Tang G."/>
            <person name="Zhang D."/>
            <person name="Sun W.-H."/>
            <person name="Liu D.-K."/>
            <person name="Li Y."/>
            <person name="Chen G.-Z."/>
            <person name="Liu X.-D."/>
            <person name="Liao X.-Y."/>
            <person name="Jiang Y.-T."/>
            <person name="Yu X."/>
            <person name="Hao Y."/>
            <person name="Huang J."/>
            <person name="Zhao X.-W."/>
            <person name="Ke S."/>
            <person name="Chen Y.-Y."/>
            <person name="Wu W.-L."/>
            <person name="Hsu J.-L."/>
            <person name="Lin Y.-F."/>
            <person name="Huang M.-D."/>
            <person name="Li C.-Y."/>
            <person name="Huang L."/>
            <person name="Wang Z.-W."/>
            <person name="Zhao X."/>
            <person name="Zhong W.-Y."/>
            <person name="Peng D.-H."/>
            <person name="Ahmad S."/>
            <person name="Lan S."/>
            <person name="Zhang J.-S."/>
            <person name="Tsai W.-C."/>
            <person name="Van De Peer Y."/>
            <person name="Liu Z.-J."/>
        </authorList>
    </citation>
    <scope>NUCLEOTIDE SEQUENCE</scope>
    <source>
        <strain evidence="3">SCP</strain>
        <tissue evidence="3">Leaves</tissue>
    </source>
</reference>
<organism evidence="3 4">
    <name type="scientific">Acorus gramineus</name>
    <name type="common">Dwarf sweet flag</name>
    <dbReference type="NCBI Taxonomy" id="55184"/>
    <lineage>
        <taxon>Eukaryota</taxon>
        <taxon>Viridiplantae</taxon>
        <taxon>Streptophyta</taxon>
        <taxon>Embryophyta</taxon>
        <taxon>Tracheophyta</taxon>
        <taxon>Spermatophyta</taxon>
        <taxon>Magnoliopsida</taxon>
        <taxon>Liliopsida</taxon>
        <taxon>Acoraceae</taxon>
        <taxon>Acorus</taxon>
    </lineage>
</organism>
<dbReference type="CDD" id="cd22157">
    <property type="entry name" value="F-box_AtFBW1-like"/>
    <property type="match status" value="1"/>
</dbReference>